<name>A0A4Y7T6R1_COPMI</name>
<keyword evidence="2" id="KW-1185">Reference proteome</keyword>
<evidence type="ECO:0000313" key="1">
    <source>
        <dbReference type="EMBL" id="TEB29815.1"/>
    </source>
</evidence>
<evidence type="ECO:0000313" key="2">
    <source>
        <dbReference type="Proteomes" id="UP000298030"/>
    </source>
</evidence>
<dbReference type="AlphaFoldDB" id="A0A4Y7T6R1"/>
<proteinExistence type="predicted"/>
<sequence>MNEPICAPQSTTGDISKLQSMSRHSDWMGGSVAPVSEIPVGCWTLVQRTSTASSQEAVGPNAKIVGTVVKAQVLRCTNTRQFSFGRVFNGAGHGPTACQRGPTAGPLKPRFGVFRHEDVLSQMAPTARRDVPGMWAENSIFLIRYSVTLKLLYHTRIHQLMHDGSGAGVRGVGMDLGLGRLFFAVGS</sequence>
<dbReference type="EMBL" id="QPFP01000025">
    <property type="protein sequence ID" value="TEB29815.1"/>
    <property type="molecule type" value="Genomic_DNA"/>
</dbReference>
<dbReference type="Proteomes" id="UP000298030">
    <property type="component" value="Unassembled WGS sequence"/>
</dbReference>
<accession>A0A4Y7T6R1</accession>
<gene>
    <name evidence="1" type="ORF">FA13DRAFT_1710715</name>
</gene>
<reference evidence="1 2" key="1">
    <citation type="journal article" date="2019" name="Nat. Ecol. Evol.">
        <title>Megaphylogeny resolves global patterns of mushroom evolution.</title>
        <authorList>
            <person name="Varga T."/>
            <person name="Krizsan K."/>
            <person name="Foldi C."/>
            <person name="Dima B."/>
            <person name="Sanchez-Garcia M."/>
            <person name="Sanchez-Ramirez S."/>
            <person name="Szollosi G.J."/>
            <person name="Szarkandi J.G."/>
            <person name="Papp V."/>
            <person name="Albert L."/>
            <person name="Andreopoulos W."/>
            <person name="Angelini C."/>
            <person name="Antonin V."/>
            <person name="Barry K.W."/>
            <person name="Bougher N.L."/>
            <person name="Buchanan P."/>
            <person name="Buyck B."/>
            <person name="Bense V."/>
            <person name="Catcheside P."/>
            <person name="Chovatia M."/>
            <person name="Cooper J."/>
            <person name="Damon W."/>
            <person name="Desjardin D."/>
            <person name="Finy P."/>
            <person name="Geml J."/>
            <person name="Haridas S."/>
            <person name="Hughes K."/>
            <person name="Justo A."/>
            <person name="Karasinski D."/>
            <person name="Kautmanova I."/>
            <person name="Kiss B."/>
            <person name="Kocsube S."/>
            <person name="Kotiranta H."/>
            <person name="LaButti K.M."/>
            <person name="Lechner B.E."/>
            <person name="Liimatainen K."/>
            <person name="Lipzen A."/>
            <person name="Lukacs Z."/>
            <person name="Mihaltcheva S."/>
            <person name="Morgado L.N."/>
            <person name="Niskanen T."/>
            <person name="Noordeloos M.E."/>
            <person name="Ohm R.A."/>
            <person name="Ortiz-Santana B."/>
            <person name="Ovrebo C."/>
            <person name="Racz N."/>
            <person name="Riley R."/>
            <person name="Savchenko A."/>
            <person name="Shiryaev A."/>
            <person name="Soop K."/>
            <person name="Spirin V."/>
            <person name="Szebenyi C."/>
            <person name="Tomsovsky M."/>
            <person name="Tulloss R.E."/>
            <person name="Uehling J."/>
            <person name="Grigoriev I.V."/>
            <person name="Vagvolgyi C."/>
            <person name="Papp T."/>
            <person name="Martin F.M."/>
            <person name="Miettinen O."/>
            <person name="Hibbett D.S."/>
            <person name="Nagy L.G."/>
        </authorList>
    </citation>
    <scope>NUCLEOTIDE SEQUENCE [LARGE SCALE GENOMIC DNA]</scope>
    <source>
        <strain evidence="1 2">FP101781</strain>
    </source>
</reference>
<protein>
    <submittedName>
        <fullName evidence="1">Uncharacterized protein</fullName>
    </submittedName>
</protein>
<organism evidence="1 2">
    <name type="scientific">Coprinellus micaceus</name>
    <name type="common">Glistening ink-cap mushroom</name>
    <name type="synonym">Coprinus micaceus</name>
    <dbReference type="NCBI Taxonomy" id="71717"/>
    <lineage>
        <taxon>Eukaryota</taxon>
        <taxon>Fungi</taxon>
        <taxon>Dikarya</taxon>
        <taxon>Basidiomycota</taxon>
        <taxon>Agaricomycotina</taxon>
        <taxon>Agaricomycetes</taxon>
        <taxon>Agaricomycetidae</taxon>
        <taxon>Agaricales</taxon>
        <taxon>Agaricineae</taxon>
        <taxon>Psathyrellaceae</taxon>
        <taxon>Coprinellus</taxon>
    </lineage>
</organism>
<comment type="caution">
    <text evidence="1">The sequence shown here is derived from an EMBL/GenBank/DDBJ whole genome shotgun (WGS) entry which is preliminary data.</text>
</comment>